<protein>
    <recommendedName>
        <fullName evidence="1">Ubiquitin-like domain-containing protein</fullName>
    </recommendedName>
</protein>
<dbReference type="CDD" id="cd17062">
    <property type="entry name" value="Ubl_NUB1"/>
    <property type="match status" value="1"/>
</dbReference>
<dbReference type="Pfam" id="PF18037">
    <property type="entry name" value="Ubiquitin_5"/>
    <property type="match status" value="1"/>
</dbReference>
<keyword evidence="3" id="KW-1185">Reference proteome</keyword>
<dbReference type="PANTHER" id="PTHR12948">
    <property type="entry name" value="NEDD8 ULTIMATE BUSTER-1 BS4 PROTEIN"/>
    <property type="match status" value="1"/>
</dbReference>
<dbReference type="InterPro" id="IPR039749">
    <property type="entry name" value="NUB1"/>
</dbReference>
<dbReference type="InterPro" id="IPR041207">
    <property type="entry name" value="NUB1_ubiquitin-like_dom"/>
</dbReference>
<dbReference type="InterPro" id="IPR029071">
    <property type="entry name" value="Ubiquitin-like_domsf"/>
</dbReference>
<comment type="caution">
    <text evidence="2">The sequence shown here is derived from an EMBL/GenBank/DDBJ whole genome shotgun (WGS) entry which is preliminary data.</text>
</comment>
<dbReference type="EMBL" id="JASPKZ010003049">
    <property type="protein sequence ID" value="KAJ9594376.1"/>
    <property type="molecule type" value="Genomic_DNA"/>
</dbReference>
<evidence type="ECO:0000313" key="2">
    <source>
        <dbReference type="EMBL" id="KAJ9594376.1"/>
    </source>
</evidence>
<reference evidence="2" key="2">
    <citation type="submission" date="2023-05" db="EMBL/GenBank/DDBJ databases">
        <authorList>
            <person name="Fouks B."/>
        </authorList>
    </citation>
    <scope>NUCLEOTIDE SEQUENCE</scope>
    <source>
        <strain evidence="2">Stay&amp;Tobe</strain>
        <tissue evidence="2">Testes</tissue>
    </source>
</reference>
<name>A0AAD8A954_DIPPU</name>
<dbReference type="GO" id="GO:2000058">
    <property type="term" value="P:regulation of ubiquitin-dependent protein catabolic process"/>
    <property type="evidence" value="ECO:0007669"/>
    <property type="project" value="TreeGrafter"/>
</dbReference>
<organism evidence="2 3">
    <name type="scientific">Diploptera punctata</name>
    <name type="common">Pacific beetle cockroach</name>
    <dbReference type="NCBI Taxonomy" id="6984"/>
    <lineage>
        <taxon>Eukaryota</taxon>
        <taxon>Metazoa</taxon>
        <taxon>Ecdysozoa</taxon>
        <taxon>Arthropoda</taxon>
        <taxon>Hexapoda</taxon>
        <taxon>Insecta</taxon>
        <taxon>Pterygota</taxon>
        <taxon>Neoptera</taxon>
        <taxon>Polyneoptera</taxon>
        <taxon>Dictyoptera</taxon>
        <taxon>Blattodea</taxon>
        <taxon>Blaberoidea</taxon>
        <taxon>Blaberidae</taxon>
        <taxon>Diplopterinae</taxon>
        <taxon>Diploptera</taxon>
    </lineage>
</organism>
<accession>A0AAD8A954</accession>
<sequence length="373" mass="42302">MASDLKIEGILIQVKDKLNQEHVKLWEPPYYTKEGGSSKEEIQKLMEKYSALLGIDPESCLAALKELQQHALDRLREREHFRETGLATLKVRVPDENGSRRIISLHTKLTATVEEFQRSIANEITIEPARIKLIWNGKVLKLNLDLGTQGVTNGTQLMAVILQSNPKELQAFESRHRQLESTRADAKLLADRSNDNNYYLQVADQAGNTLNLPPEEKKALVIAMSLHEKGRAALKKQDYSLALVLLLEADKEFSRCQSQLLKSVDNYALLNLDVAWCYLCLRSVTHIPDAEQRLKVCEQNFHQSYGPNLERLMALKGTTGNEAALFMRLHLLQAIVNFHQNKRQEAAKLFSRADQELAALKVDDHSISTLMEL</sequence>
<dbReference type="SUPFAM" id="SSF54236">
    <property type="entry name" value="Ubiquitin-like"/>
    <property type="match status" value="1"/>
</dbReference>
<gene>
    <name evidence="2" type="ORF">L9F63_014199</name>
</gene>
<evidence type="ECO:0000259" key="1">
    <source>
        <dbReference type="PROSITE" id="PS50053"/>
    </source>
</evidence>
<dbReference type="AlphaFoldDB" id="A0AAD8A954"/>
<dbReference type="Proteomes" id="UP001233999">
    <property type="component" value="Unassembled WGS sequence"/>
</dbReference>
<dbReference type="Gene3D" id="3.10.20.90">
    <property type="entry name" value="Phosphatidylinositol 3-kinase Catalytic Subunit, Chain A, domain 1"/>
    <property type="match status" value="1"/>
</dbReference>
<feature type="domain" description="Ubiquitin-like" evidence="1">
    <location>
        <begin position="87"/>
        <end position="166"/>
    </location>
</feature>
<proteinExistence type="predicted"/>
<dbReference type="InterPro" id="IPR000626">
    <property type="entry name" value="Ubiquitin-like_dom"/>
</dbReference>
<evidence type="ECO:0000313" key="3">
    <source>
        <dbReference type="Proteomes" id="UP001233999"/>
    </source>
</evidence>
<feature type="non-terminal residue" evidence="2">
    <location>
        <position position="1"/>
    </location>
</feature>
<reference evidence="2" key="1">
    <citation type="journal article" date="2023" name="IScience">
        <title>Live-bearing cockroach genome reveals convergent evolutionary mechanisms linked to viviparity in insects and beyond.</title>
        <authorList>
            <person name="Fouks B."/>
            <person name="Harrison M.C."/>
            <person name="Mikhailova A.A."/>
            <person name="Marchal E."/>
            <person name="English S."/>
            <person name="Carruthers M."/>
            <person name="Jennings E.C."/>
            <person name="Chiamaka E.L."/>
            <person name="Frigard R.A."/>
            <person name="Pippel M."/>
            <person name="Attardo G.M."/>
            <person name="Benoit J.B."/>
            <person name="Bornberg-Bauer E."/>
            <person name="Tobe S.S."/>
        </authorList>
    </citation>
    <scope>NUCLEOTIDE SEQUENCE</scope>
    <source>
        <strain evidence="2">Stay&amp;Tobe</strain>
    </source>
</reference>
<dbReference type="PANTHER" id="PTHR12948:SF3">
    <property type="entry name" value="NEDD8 ULTIMATE BUSTER 1"/>
    <property type="match status" value="1"/>
</dbReference>
<dbReference type="PROSITE" id="PS50053">
    <property type="entry name" value="UBIQUITIN_2"/>
    <property type="match status" value="1"/>
</dbReference>